<feature type="coiled-coil region" evidence="1">
    <location>
        <begin position="115"/>
        <end position="142"/>
    </location>
</feature>
<dbReference type="Proteomes" id="UP000694866">
    <property type="component" value="Unplaced"/>
</dbReference>
<keyword evidence="1" id="KW-0175">Coiled coil</keyword>
<dbReference type="RefSeq" id="XP_011305733.1">
    <property type="nucleotide sequence ID" value="XM_011307431.1"/>
</dbReference>
<evidence type="ECO:0000313" key="3">
    <source>
        <dbReference type="RefSeq" id="XP_011305733.1"/>
    </source>
</evidence>
<reference evidence="3" key="1">
    <citation type="submission" date="2025-08" db="UniProtKB">
        <authorList>
            <consortium name="RefSeq"/>
        </authorList>
    </citation>
    <scope>IDENTIFICATION</scope>
    <source>
        <strain evidence="3">USDA-PBARC FA_bdor</strain>
        <tissue evidence="3">Whole organism</tissue>
    </source>
</reference>
<evidence type="ECO:0000313" key="2">
    <source>
        <dbReference type="Proteomes" id="UP000694866"/>
    </source>
</evidence>
<gene>
    <name evidence="3" type="primary">LOC105268133</name>
</gene>
<protein>
    <submittedName>
        <fullName evidence="3">Protein hook homolog</fullName>
    </submittedName>
</protein>
<dbReference type="GeneID" id="105268133"/>
<dbReference type="KEGG" id="fas:105268133"/>
<keyword evidence="2" id="KW-1185">Reference proteome</keyword>
<dbReference type="AlphaFoldDB" id="A0A9R1TAY9"/>
<name>A0A9R1TAY9_9HYME</name>
<sequence>MSSLKDAAISDRQKSEKQSFDELLGDYAKKLVELDLIREVSQTIEKRLEGRKQDYLREKEKLATCHQQIWTSIDVFCTSISQFSSDHDFCGLINNYLDSSSTESSKPTEDQSEKNRFLQYQINLLEKEIEDLQDNIKHMKKIKLPLRECQTNNNNNNNNNQTDGQEYEIEKESFSKNRKQVTFQENGRKDSEKAESVENYSIVKEQTLKSILRTPKNSRTRLETKNSTFSLKTKSKICANYEKINS</sequence>
<accession>A0A9R1TAY9</accession>
<organism evidence="2 3">
    <name type="scientific">Fopius arisanus</name>
    <dbReference type="NCBI Taxonomy" id="64838"/>
    <lineage>
        <taxon>Eukaryota</taxon>
        <taxon>Metazoa</taxon>
        <taxon>Ecdysozoa</taxon>
        <taxon>Arthropoda</taxon>
        <taxon>Hexapoda</taxon>
        <taxon>Insecta</taxon>
        <taxon>Pterygota</taxon>
        <taxon>Neoptera</taxon>
        <taxon>Endopterygota</taxon>
        <taxon>Hymenoptera</taxon>
        <taxon>Apocrita</taxon>
        <taxon>Ichneumonoidea</taxon>
        <taxon>Braconidae</taxon>
        <taxon>Opiinae</taxon>
        <taxon>Fopius</taxon>
    </lineage>
</organism>
<evidence type="ECO:0000256" key="1">
    <source>
        <dbReference type="SAM" id="Coils"/>
    </source>
</evidence>
<dbReference type="OrthoDB" id="7693722at2759"/>
<proteinExistence type="predicted"/>